<keyword evidence="2" id="KW-0812">Transmembrane</keyword>
<evidence type="ECO:0000256" key="1">
    <source>
        <dbReference type="SAM" id="MobiDB-lite"/>
    </source>
</evidence>
<proteinExistence type="predicted"/>
<dbReference type="EMBL" id="JAATEO010000040">
    <property type="protein sequence ID" value="NJP35369.1"/>
    <property type="molecule type" value="Genomic_DNA"/>
</dbReference>
<keyword evidence="2" id="KW-1133">Transmembrane helix</keyword>
<evidence type="ECO:0000256" key="2">
    <source>
        <dbReference type="SAM" id="Phobius"/>
    </source>
</evidence>
<organism evidence="3 4">
    <name type="scientific">Micromonospora thermarum</name>
    <dbReference type="NCBI Taxonomy" id="2720024"/>
    <lineage>
        <taxon>Bacteria</taxon>
        <taxon>Bacillati</taxon>
        <taxon>Actinomycetota</taxon>
        <taxon>Actinomycetes</taxon>
        <taxon>Micromonosporales</taxon>
        <taxon>Micromonosporaceae</taxon>
        <taxon>Micromonospora</taxon>
    </lineage>
</organism>
<dbReference type="RefSeq" id="WP_168003710.1">
    <property type="nucleotide sequence ID" value="NZ_JAATEO010000040.1"/>
</dbReference>
<evidence type="ECO:0000313" key="3">
    <source>
        <dbReference type="EMBL" id="NJP35369.1"/>
    </source>
</evidence>
<evidence type="ECO:0000313" key="4">
    <source>
        <dbReference type="Proteomes" id="UP000783871"/>
    </source>
</evidence>
<keyword evidence="4" id="KW-1185">Reference proteome</keyword>
<protein>
    <submittedName>
        <fullName evidence="3">Uncharacterized protein</fullName>
    </submittedName>
</protein>
<keyword evidence="2" id="KW-0472">Membrane</keyword>
<sequence>MVTREAGSGPPRPARGARRRVRAWVAWAAAVLVLWILSQPIGAAAGPEWAEEVALVLVIAVAVVSAPPVLARISTLPVDLPPADGRGQEAAVIPIGPSRGPSSLAG</sequence>
<gene>
    <name evidence="3" type="ORF">HCJ94_26210</name>
</gene>
<comment type="caution">
    <text evidence="3">The sequence shown here is derived from an EMBL/GenBank/DDBJ whole genome shotgun (WGS) entry which is preliminary data.</text>
</comment>
<feature type="region of interest" description="Disordered" evidence="1">
    <location>
        <begin position="85"/>
        <end position="106"/>
    </location>
</feature>
<name>A0ABX0ZEF6_9ACTN</name>
<feature type="transmembrane region" description="Helical" evidence="2">
    <location>
        <begin position="53"/>
        <end position="71"/>
    </location>
</feature>
<reference evidence="3 4" key="1">
    <citation type="submission" date="2020-03" db="EMBL/GenBank/DDBJ databases">
        <title>WGS of actinomycetes isolated from Thailand.</title>
        <authorList>
            <person name="Thawai C."/>
        </authorList>
    </citation>
    <scope>NUCLEOTIDE SEQUENCE [LARGE SCALE GENOMIC DNA]</scope>
    <source>
        <strain evidence="3 4">HSS6-12</strain>
    </source>
</reference>
<accession>A0ABX0ZEF6</accession>
<feature type="transmembrane region" description="Helical" evidence="2">
    <location>
        <begin position="21"/>
        <end position="41"/>
    </location>
</feature>
<dbReference type="Proteomes" id="UP000783871">
    <property type="component" value="Unassembled WGS sequence"/>
</dbReference>